<evidence type="ECO:0000313" key="5">
    <source>
        <dbReference type="Proteomes" id="UP000315082"/>
    </source>
</evidence>
<gene>
    <name evidence="4" type="primary">mdtA_4</name>
    <name evidence="4" type="ORF">Poly24_52810</name>
</gene>
<evidence type="ECO:0000256" key="3">
    <source>
        <dbReference type="SAM" id="Phobius"/>
    </source>
</evidence>
<dbReference type="AlphaFoldDB" id="A0A518K171"/>
<feature type="compositionally biased region" description="Basic and acidic residues" evidence="2">
    <location>
        <begin position="68"/>
        <end position="84"/>
    </location>
</feature>
<name>A0A518K171_9BACT</name>
<dbReference type="Gene3D" id="2.40.420.20">
    <property type="match status" value="1"/>
</dbReference>
<evidence type="ECO:0000256" key="1">
    <source>
        <dbReference type="ARBA" id="ARBA00022448"/>
    </source>
</evidence>
<evidence type="ECO:0000256" key="2">
    <source>
        <dbReference type="SAM" id="MobiDB-lite"/>
    </source>
</evidence>
<sequence>MKFRIPQSKKLAQWAWLGGLLLVVLVAGFTWQRWFPATQSWVGRTVAVFRSGGPESEHGGESAVADPHAGHDHSGHAHAGHDEASSLELSAQAIRNIGLSDETIQPIRLETYRKSITVPAVVVERPGRSRVQVATPMTGVITHVHAVQGEAIEPGALLFQVRLTHEDLVQAQTEFVQTLGEWDVEKREIARLQDVTRSGAVAGKVLLEREYAKDKLEAALSAQRESLRLHGLSDKQVEQIASERRLLRELQIYAPSVDNHPEEELRLSMNPIQAAAYTHNRQAAQPADGLPAVAGPLILQELAVHKGQSVSAGETLCILAEYDELFIEGLAFEQDIDQLRRASQNDWTVDAVFDQPNDKKQIVAGLRIVYLDNRVDPDSRTLNFYVRLTNQVTKDQRADGNRYIEWRYLPGQRLQLRVPVEEWPQQIVLPVEAVAREGAEFFVFQQNGNHFDRIPVHVKYRDQYSAVIDNDGSLFPGDVVAMRGAHQMQMALKNKAGGGVDPHAGHNH</sequence>
<organism evidence="4 5">
    <name type="scientific">Rosistilla carotiformis</name>
    <dbReference type="NCBI Taxonomy" id="2528017"/>
    <lineage>
        <taxon>Bacteria</taxon>
        <taxon>Pseudomonadati</taxon>
        <taxon>Planctomycetota</taxon>
        <taxon>Planctomycetia</taxon>
        <taxon>Pirellulales</taxon>
        <taxon>Pirellulaceae</taxon>
        <taxon>Rosistilla</taxon>
    </lineage>
</organism>
<dbReference type="KEGG" id="rcf:Poly24_52810"/>
<dbReference type="RefSeq" id="WP_145102165.1">
    <property type="nucleotide sequence ID" value="NZ_CP036348.1"/>
</dbReference>
<dbReference type="InterPro" id="IPR051909">
    <property type="entry name" value="MFP_Cation_Efflux"/>
</dbReference>
<accession>A0A518K171</accession>
<dbReference type="PANTHER" id="PTHR30097">
    <property type="entry name" value="CATION EFFLUX SYSTEM PROTEIN CUSB"/>
    <property type="match status" value="1"/>
</dbReference>
<proteinExistence type="predicted"/>
<keyword evidence="3" id="KW-0472">Membrane</keyword>
<dbReference type="Gene3D" id="2.40.50.100">
    <property type="match status" value="1"/>
</dbReference>
<dbReference type="GO" id="GO:0015679">
    <property type="term" value="P:plasma membrane copper ion transport"/>
    <property type="evidence" value="ECO:0007669"/>
    <property type="project" value="TreeGrafter"/>
</dbReference>
<keyword evidence="1" id="KW-0813">Transport</keyword>
<protein>
    <submittedName>
        <fullName evidence="4">Multidrug resistance protein MdtA</fullName>
    </submittedName>
</protein>
<keyword evidence="3" id="KW-0812">Transmembrane</keyword>
<dbReference type="EMBL" id="CP036348">
    <property type="protein sequence ID" value="QDV71544.1"/>
    <property type="molecule type" value="Genomic_DNA"/>
</dbReference>
<feature type="region of interest" description="Disordered" evidence="2">
    <location>
        <begin position="52"/>
        <end position="85"/>
    </location>
</feature>
<dbReference type="Proteomes" id="UP000315082">
    <property type="component" value="Chromosome"/>
</dbReference>
<dbReference type="Gene3D" id="1.10.287.470">
    <property type="entry name" value="Helix hairpin bin"/>
    <property type="match status" value="1"/>
</dbReference>
<dbReference type="OrthoDB" id="235102at2"/>
<dbReference type="GO" id="GO:0060003">
    <property type="term" value="P:copper ion export"/>
    <property type="evidence" value="ECO:0007669"/>
    <property type="project" value="TreeGrafter"/>
</dbReference>
<dbReference type="PANTHER" id="PTHR30097:SF4">
    <property type="entry name" value="SLR6042 PROTEIN"/>
    <property type="match status" value="1"/>
</dbReference>
<keyword evidence="5" id="KW-1185">Reference proteome</keyword>
<feature type="transmembrane region" description="Helical" evidence="3">
    <location>
        <begin position="12"/>
        <end position="31"/>
    </location>
</feature>
<reference evidence="4 5" key="1">
    <citation type="submission" date="2019-02" db="EMBL/GenBank/DDBJ databases">
        <title>Deep-cultivation of Planctomycetes and their phenomic and genomic characterization uncovers novel biology.</title>
        <authorList>
            <person name="Wiegand S."/>
            <person name="Jogler M."/>
            <person name="Boedeker C."/>
            <person name="Pinto D."/>
            <person name="Vollmers J."/>
            <person name="Rivas-Marin E."/>
            <person name="Kohn T."/>
            <person name="Peeters S.H."/>
            <person name="Heuer A."/>
            <person name="Rast P."/>
            <person name="Oberbeckmann S."/>
            <person name="Bunk B."/>
            <person name="Jeske O."/>
            <person name="Meyerdierks A."/>
            <person name="Storesund J.E."/>
            <person name="Kallscheuer N."/>
            <person name="Luecker S."/>
            <person name="Lage O.M."/>
            <person name="Pohl T."/>
            <person name="Merkel B.J."/>
            <person name="Hornburger P."/>
            <person name="Mueller R.-W."/>
            <person name="Bruemmer F."/>
            <person name="Labrenz M."/>
            <person name="Spormann A.M."/>
            <person name="Op den Camp H."/>
            <person name="Overmann J."/>
            <person name="Amann R."/>
            <person name="Jetten M.S.M."/>
            <person name="Mascher T."/>
            <person name="Medema M.H."/>
            <person name="Devos D.P."/>
            <person name="Kaster A.-K."/>
            <person name="Ovreas L."/>
            <person name="Rohde M."/>
            <person name="Galperin M.Y."/>
            <person name="Jogler C."/>
        </authorList>
    </citation>
    <scope>NUCLEOTIDE SEQUENCE [LARGE SCALE GENOMIC DNA]</scope>
    <source>
        <strain evidence="4 5">Poly24</strain>
    </source>
</reference>
<dbReference type="GO" id="GO:0030313">
    <property type="term" value="C:cell envelope"/>
    <property type="evidence" value="ECO:0007669"/>
    <property type="project" value="TreeGrafter"/>
</dbReference>
<evidence type="ECO:0000313" key="4">
    <source>
        <dbReference type="EMBL" id="QDV71544.1"/>
    </source>
</evidence>
<keyword evidence="3" id="KW-1133">Transmembrane helix</keyword>